<dbReference type="AlphaFoldDB" id="A0A0K2X4L0"/>
<dbReference type="Proteomes" id="UP000045175">
    <property type="component" value="Unassembled WGS sequence"/>
</dbReference>
<reference evidence="1 2" key="1">
    <citation type="submission" date="2014-12" db="EMBL/GenBank/DDBJ databases">
        <authorList>
            <person name="Jaenicke S."/>
        </authorList>
    </citation>
    <scope>NUCLEOTIDE SEQUENCE [LARGE SCALE GENOMIC DNA]</scope>
    <source>
        <strain evidence="1">ASB13</strain>
    </source>
</reference>
<protein>
    <submittedName>
        <fullName evidence="1">Uncharacterized protein</fullName>
    </submittedName>
</protein>
<accession>A0A0K2X4L0</accession>
<organism evidence="1 2">
    <name type="scientific">Helicobacter ailurogastricus</name>
    <dbReference type="NCBI Taxonomy" id="1578720"/>
    <lineage>
        <taxon>Bacteria</taxon>
        <taxon>Pseudomonadati</taxon>
        <taxon>Campylobacterota</taxon>
        <taxon>Epsilonproteobacteria</taxon>
        <taxon>Campylobacterales</taxon>
        <taxon>Helicobacteraceae</taxon>
        <taxon>Helicobacter</taxon>
    </lineage>
</organism>
<dbReference type="EMBL" id="CDMH01000014">
    <property type="protein sequence ID" value="CRF42145.1"/>
    <property type="molecule type" value="Genomic_DNA"/>
</dbReference>
<sequence>MLSRQTSKTTKRYIHTKKLQKSTQSLTLKLSLRFTHAKIYPYKKTKQGKAHRGLVCFVALSRFCSVDGF</sequence>
<evidence type="ECO:0000313" key="2">
    <source>
        <dbReference type="Proteomes" id="UP000045175"/>
    </source>
</evidence>
<gene>
    <name evidence="1" type="ORF">HAL013_03040</name>
</gene>
<evidence type="ECO:0000313" key="1">
    <source>
        <dbReference type="EMBL" id="CRF42145.1"/>
    </source>
</evidence>
<proteinExistence type="predicted"/>
<name>A0A0K2X4L0_9HELI</name>